<evidence type="ECO:0000313" key="3">
    <source>
        <dbReference type="EMBL" id="PPQ65506.1"/>
    </source>
</evidence>
<proteinExistence type="predicted"/>
<dbReference type="InParanoid" id="A0A409VGZ7"/>
<evidence type="ECO:0008006" key="5">
    <source>
        <dbReference type="Google" id="ProtNLM"/>
    </source>
</evidence>
<sequence length="283" mass="31501">MWIWNKRRADGRPSSVPALISLILVVLMWIVSCITIRRFLRVFIFELVVGGDAPHKRVRDAVQWDHQANMALVGVMIILGDILVIHRTYIAWDRNWWVVLFPILIDVANIVVVGVSFYGLANPGRFSVKTAYALYAPGFPLAFLQNVVTTGLLWYKIWSQHRESTRNGVARSDGGISLGYLAQILFETAMIYPIQLLIIITLNVLFHPAASMVAIIMVPCIGMVFVLLTVRVYFATKTPNSRQNSSTIDFPSRLLTSQPGGSKAEDFPPASAASPHARGDHAT</sequence>
<feature type="transmembrane region" description="Helical" evidence="2">
    <location>
        <begin position="97"/>
        <end position="120"/>
    </location>
</feature>
<dbReference type="EMBL" id="NHTK01006064">
    <property type="protein sequence ID" value="PPQ65506.1"/>
    <property type="molecule type" value="Genomic_DNA"/>
</dbReference>
<keyword evidence="2" id="KW-0812">Transmembrane</keyword>
<dbReference type="PROSITE" id="PS51257">
    <property type="entry name" value="PROKAR_LIPOPROTEIN"/>
    <property type="match status" value="1"/>
</dbReference>
<reference evidence="3 4" key="1">
    <citation type="journal article" date="2018" name="Evol. Lett.">
        <title>Horizontal gene cluster transfer increased hallucinogenic mushroom diversity.</title>
        <authorList>
            <person name="Reynolds H.T."/>
            <person name="Vijayakumar V."/>
            <person name="Gluck-Thaler E."/>
            <person name="Korotkin H.B."/>
            <person name="Matheny P.B."/>
            <person name="Slot J.C."/>
        </authorList>
    </citation>
    <scope>NUCLEOTIDE SEQUENCE [LARGE SCALE GENOMIC DNA]</scope>
    <source>
        <strain evidence="3 4">2629</strain>
    </source>
</reference>
<feature type="transmembrane region" description="Helical" evidence="2">
    <location>
        <begin position="68"/>
        <end position="85"/>
    </location>
</feature>
<feature type="region of interest" description="Disordered" evidence="1">
    <location>
        <begin position="240"/>
        <end position="283"/>
    </location>
</feature>
<keyword evidence="2" id="KW-0472">Membrane</keyword>
<dbReference type="AlphaFoldDB" id="A0A409VGZ7"/>
<name>A0A409VGZ7_9AGAR</name>
<accession>A0A409VGZ7</accession>
<evidence type="ECO:0000256" key="1">
    <source>
        <dbReference type="SAM" id="MobiDB-lite"/>
    </source>
</evidence>
<comment type="caution">
    <text evidence="3">The sequence shown here is derived from an EMBL/GenBank/DDBJ whole genome shotgun (WGS) entry which is preliminary data.</text>
</comment>
<gene>
    <name evidence="3" type="ORF">CVT24_010801</name>
</gene>
<feature type="transmembrane region" description="Helical" evidence="2">
    <location>
        <begin position="16"/>
        <end position="40"/>
    </location>
</feature>
<dbReference type="Proteomes" id="UP000284842">
    <property type="component" value="Unassembled WGS sequence"/>
</dbReference>
<dbReference type="OrthoDB" id="3346544at2759"/>
<protein>
    <recommendedName>
        <fullName evidence="5">Transmembrane protein</fullName>
    </recommendedName>
</protein>
<feature type="transmembrane region" description="Helical" evidence="2">
    <location>
        <begin position="132"/>
        <end position="157"/>
    </location>
</feature>
<feature type="transmembrane region" description="Helical" evidence="2">
    <location>
        <begin position="212"/>
        <end position="234"/>
    </location>
</feature>
<feature type="transmembrane region" description="Helical" evidence="2">
    <location>
        <begin position="178"/>
        <end position="206"/>
    </location>
</feature>
<organism evidence="3 4">
    <name type="scientific">Panaeolus cyanescens</name>
    <dbReference type="NCBI Taxonomy" id="181874"/>
    <lineage>
        <taxon>Eukaryota</taxon>
        <taxon>Fungi</taxon>
        <taxon>Dikarya</taxon>
        <taxon>Basidiomycota</taxon>
        <taxon>Agaricomycotina</taxon>
        <taxon>Agaricomycetes</taxon>
        <taxon>Agaricomycetidae</taxon>
        <taxon>Agaricales</taxon>
        <taxon>Agaricineae</taxon>
        <taxon>Galeropsidaceae</taxon>
        <taxon>Panaeolus</taxon>
    </lineage>
</organism>
<keyword evidence="2" id="KW-1133">Transmembrane helix</keyword>
<evidence type="ECO:0000256" key="2">
    <source>
        <dbReference type="SAM" id="Phobius"/>
    </source>
</evidence>
<keyword evidence="4" id="KW-1185">Reference proteome</keyword>
<evidence type="ECO:0000313" key="4">
    <source>
        <dbReference type="Proteomes" id="UP000284842"/>
    </source>
</evidence>
<feature type="compositionally biased region" description="Polar residues" evidence="1">
    <location>
        <begin position="240"/>
        <end position="260"/>
    </location>
</feature>